<sequence length="95" mass="10655">MGMRYKWDQKEGWPDQAAGWLAPVTRKRGGWHLRAGQFLRQQVAEKEPCRRQRGPVFGVNPQVEQSQTCAPGCALPSPSRRLCKDLAHPGSLQAC</sequence>
<evidence type="ECO:0000313" key="2">
    <source>
        <dbReference type="Proteomes" id="UP000050525"/>
    </source>
</evidence>
<dbReference type="EMBL" id="AKHW03002907">
    <property type="protein sequence ID" value="KYO36882.1"/>
    <property type="molecule type" value="Genomic_DNA"/>
</dbReference>
<proteinExistence type="predicted"/>
<gene>
    <name evidence="1" type="ORF">Y1Q_0020905</name>
</gene>
<name>A0A151NJB0_ALLMI</name>
<reference evidence="1 2" key="1">
    <citation type="journal article" date="2012" name="Genome Biol.">
        <title>Sequencing three crocodilian genomes to illuminate the evolution of archosaurs and amniotes.</title>
        <authorList>
            <person name="St John J.A."/>
            <person name="Braun E.L."/>
            <person name="Isberg S.R."/>
            <person name="Miles L.G."/>
            <person name="Chong A.Y."/>
            <person name="Gongora J."/>
            <person name="Dalzell P."/>
            <person name="Moran C."/>
            <person name="Bed'hom B."/>
            <person name="Abzhanov A."/>
            <person name="Burgess S.C."/>
            <person name="Cooksey A.M."/>
            <person name="Castoe T.A."/>
            <person name="Crawford N.G."/>
            <person name="Densmore L.D."/>
            <person name="Drew J.C."/>
            <person name="Edwards S.V."/>
            <person name="Faircloth B.C."/>
            <person name="Fujita M.K."/>
            <person name="Greenwold M.J."/>
            <person name="Hoffmann F.G."/>
            <person name="Howard J.M."/>
            <person name="Iguchi T."/>
            <person name="Janes D.E."/>
            <person name="Khan S.Y."/>
            <person name="Kohno S."/>
            <person name="de Koning A.J."/>
            <person name="Lance S.L."/>
            <person name="McCarthy F.M."/>
            <person name="McCormack J.E."/>
            <person name="Merchant M.E."/>
            <person name="Peterson D.G."/>
            <person name="Pollock D.D."/>
            <person name="Pourmand N."/>
            <person name="Raney B.J."/>
            <person name="Roessler K.A."/>
            <person name="Sanford J.R."/>
            <person name="Sawyer R.H."/>
            <person name="Schmidt C.J."/>
            <person name="Triplett E.W."/>
            <person name="Tuberville T.D."/>
            <person name="Venegas-Anaya M."/>
            <person name="Howard J.T."/>
            <person name="Jarvis E.D."/>
            <person name="Guillette L.J.Jr."/>
            <person name="Glenn T.C."/>
            <person name="Green R.E."/>
            <person name="Ray D.A."/>
        </authorList>
    </citation>
    <scope>NUCLEOTIDE SEQUENCE [LARGE SCALE GENOMIC DNA]</scope>
    <source>
        <strain evidence="1">KSC_2009_1</strain>
    </source>
</reference>
<dbReference type="AlphaFoldDB" id="A0A151NJB0"/>
<comment type="caution">
    <text evidence="1">The sequence shown here is derived from an EMBL/GenBank/DDBJ whole genome shotgun (WGS) entry which is preliminary data.</text>
</comment>
<dbReference type="Proteomes" id="UP000050525">
    <property type="component" value="Unassembled WGS sequence"/>
</dbReference>
<organism evidence="1 2">
    <name type="scientific">Alligator mississippiensis</name>
    <name type="common">American alligator</name>
    <dbReference type="NCBI Taxonomy" id="8496"/>
    <lineage>
        <taxon>Eukaryota</taxon>
        <taxon>Metazoa</taxon>
        <taxon>Chordata</taxon>
        <taxon>Craniata</taxon>
        <taxon>Vertebrata</taxon>
        <taxon>Euteleostomi</taxon>
        <taxon>Archelosauria</taxon>
        <taxon>Archosauria</taxon>
        <taxon>Crocodylia</taxon>
        <taxon>Alligatoridae</taxon>
        <taxon>Alligatorinae</taxon>
        <taxon>Alligator</taxon>
    </lineage>
</organism>
<protein>
    <submittedName>
        <fullName evidence="1">Uncharacterized protein</fullName>
    </submittedName>
</protein>
<keyword evidence="2" id="KW-1185">Reference proteome</keyword>
<accession>A0A151NJB0</accession>
<evidence type="ECO:0000313" key="1">
    <source>
        <dbReference type="EMBL" id="KYO36882.1"/>
    </source>
</evidence>